<evidence type="ECO:0000313" key="3">
    <source>
        <dbReference type="Proteomes" id="UP001430755"/>
    </source>
</evidence>
<sequence length="329" mass="37101">MEMTPRENMMAILEGRQPEWYGDFQSAVEIMMDPIWKSDSVARDGLEHKDSWGTVCVFPPDAPGKHPHVTADNAVVTDVTKWREQLVIPSLDGLDWSEAEARAASVDRSERFVEYFNAQGLFERSHFLMGMEEAFCAYLEEPEAMFEMLTAIADYKKRSIKEAARRLKPDVIFFQDDWGSKQNLFLPPDVWREMIKPLQTEIAQVIHECGMIYVHHADCICEPIVEDMAEIGIDIWQGVIPQNDIVAIQEKTGGKLAMIGGIDGPAIDAPDTPEADIVAEVHRCIDTYCPAGRFFPGAPAPLLRVRNGEILNAELERYGRQWAAEHPVA</sequence>
<dbReference type="Gene3D" id="3.20.20.210">
    <property type="match status" value="1"/>
</dbReference>
<dbReference type="InterPro" id="IPR038071">
    <property type="entry name" value="UROD/MetE-like_sf"/>
</dbReference>
<gene>
    <name evidence="2" type="ORF">LPT13_08915</name>
</gene>
<dbReference type="InterPro" id="IPR052024">
    <property type="entry name" value="Methanogen_methyltrans"/>
</dbReference>
<evidence type="ECO:0000313" key="2">
    <source>
        <dbReference type="EMBL" id="MCI2242471.1"/>
    </source>
</evidence>
<organism evidence="2 3">
    <name type="scientific">Adlercreutzia faecimuris</name>
    <dbReference type="NCBI Taxonomy" id="2897341"/>
    <lineage>
        <taxon>Bacteria</taxon>
        <taxon>Bacillati</taxon>
        <taxon>Actinomycetota</taxon>
        <taxon>Coriobacteriia</taxon>
        <taxon>Eggerthellales</taxon>
        <taxon>Eggerthellaceae</taxon>
        <taxon>Adlercreutzia</taxon>
    </lineage>
</organism>
<dbReference type="PANTHER" id="PTHR47099:SF1">
    <property type="entry name" value="METHYLCOBAMIDE:COM METHYLTRANSFERASE MTBA"/>
    <property type="match status" value="1"/>
</dbReference>
<dbReference type="EMBL" id="JAJMLW010000003">
    <property type="protein sequence ID" value="MCI2242471.1"/>
    <property type="molecule type" value="Genomic_DNA"/>
</dbReference>
<keyword evidence="2" id="KW-0808">Transferase</keyword>
<dbReference type="GO" id="GO:0032259">
    <property type="term" value="P:methylation"/>
    <property type="evidence" value="ECO:0007669"/>
    <property type="project" value="UniProtKB-KW"/>
</dbReference>
<proteinExistence type="predicted"/>
<dbReference type="Proteomes" id="UP001430755">
    <property type="component" value="Unassembled WGS sequence"/>
</dbReference>
<dbReference type="Pfam" id="PF01208">
    <property type="entry name" value="URO-D"/>
    <property type="match status" value="1"/>
</dbReference>
<dbReference type="RefSeq" id="WP_242165772.1">
    <property type="nucleotide sequence ID" value="NZ_JAJMLW010000003.1"/>
</dbReference>
<dbReference type="SUPFAM" id="SSF51726">
    <property type="entry name" value="UROD/MetE-like"/>
    <property type="match status" value="1"/>
</dbReference>
<dbReference type="InterPro" id="IPR000257">
    <property type="entry name" value="Uroporphyrinogen_deCOase"/>
</dbReference>
<dbReference type="GO" id="GO:0008168">
    <property type="term" value="F:methyltransferase activity"/>
    <property type="evidence" value="ECO:0007669"/>
    <property type="project" value="UniProtKB-KW"/>
</dbReference>
<evidence type="ECO:0000259" key="1">
    <source>
        <dbReference type="Pfam" id="PF01208"/>
    </source>
</evidence>
<feature type="domain" description="Uroporphyrinogen decarboxylase (URO-D)" evidence="1">
    <location>
        <begin position="130"/>
        <end position="286"/>
    </location>
</feature>
<dbReference type="PANTHER" id="PTHR47099">
    <property type="entry name" value="METHYLCOBAMIDE:COM METHYLTRANSFERASE MTBA"/>
    <property type="match status" value="1"/>
</dbReference>
<keyword evidence="2" id="KW-0489">Methyltransferase</keyword>
<keyword evidence="3" id="KW-1185">Reference proteome</keyword>
<comment type="caution">
    <text evidence="2">The sequence shown here is derived from an EMBL/GenBank/DDBJ whole genome shotgun (WGS) entry which is preliminary data.</text>
</comment>
<protein>
    <submittedName>
        <fullName evidence="2">Methyltransferase</fullName>
    </submittedName>
</protein>
<accession>A0ABS9WHX0</accession>
<name>A0ABS9WHX0_9ACTN</name>
<reference evidence="2" key="1">
    <citation type="submission" date="2021-11" db="EMBL/GenBank/DDBJ databases">
        <title>A Novel Adlercreutzia Species, isolated from a Allomyrina dichotoma larva feces.</title>
        <authorList>
            <person name="Suh M.K."/>
        </authorList>
    </citation>
    <scope>NUCLEOTIDE SEQUENCE</scope>
    <source>
        <strain evidence="2">JBNU-10</strain>
    </source>
</reference>